<feature type="non-terminal residue" evidence="2">
    <location>
        <position position="134"/>
    </location>
</feature>
<name>A0ABN9LMG6_9NEOB</name>
<dbReference type="SMART" id="SM00409">
    <property type="entry name" value="IG"/>
    <property type="match status" value="1"/>
</dbReference>
<evidence type="ECO:0000313" key="3">
    <source>
        <dbReference type="Proteomes" id="UP001176940"/>
    </source>
</evidence>
<feature type="domain" description="Ig-like" evidence="1">
    <location>
        <begin position="43"/>
        <end position="120"/>
    </location>
</feature>
<proteinExistence type="predicted"/>
<organism evidence="2 3">
    <name type="scientific">Ranitomeya imitator</name>
    <name type="common">mimic poison frog</name>
    <dbReference type="NCBI Taxonomy" id="111125"/>
    <lineage>
        <taxon>Eukaryota</taxon>
        <taxon>Metazoa</taxon>
        <taxon>Chordata</taxon>
        <taxon>Craniata</taxon>
        <taxon>Vertebrata</taxon>
        <taxon>Euteleostomi</taxon>
        <taxon>Amphibia</taxon>
        <taxon>Batrachia</taxon>
        <taxon>Anura</taxon>
        <taxon>Neobatrachia</taxon>
        <taxon>Hyloidea</taxon>
        <taxon>Dendrobatidae</taxon>
        <taxon>Dendrobatinae</taxon>
        <taxon>Ranitomeya</taxon>
    </lineage>
</organism>
<dbReference type="SUPFAM" id="SSF48726">
    <property type="entry name" value="Immunoglobulin"/>
    <property type="match status" value="1"/>
</dbReference>
<protein>
    <recommendedName>
        <fullName evidence="1">Ig-like domain-containing protein</fullName>
    </recommendedName>
</protein>
<evidence type="ECO:0000259" key="1">
    <source>
        <dbReference type="PROSITE" id="PS50835"/>
    </source>
</evidence>
<dbReference type="Gene3D" id="1.10.533.10">
    <property type="entry name" value="Death Domain, Fas"/>
    <property type="match status" value="1"/>
</dbReference>
<dbReference type="InterPro" id="IPR052039">
    <property type="entry name" value="Caspase-related_regulators"/>
</dbReference>
<dbReference type="PANTHER" id="PTHR22576">
    <property type="entry name" value="MUCOSA ASSOCIATED LYMPHOID TISSUE LYMPHOMA TRANSLOCATION PROTEIN 1/PARACASPASE"/>
    <property type="match status" value="1"/>
</dbReference>
<dbReference type="PANTHER" id="PTHR22576:SF40">
    <property type="entry name" value="MUCOSA-ASSOCIATED LYMPHOID TISSUE LYMPHOMA TRANSLOCATION PROTEIN 1"/>
    <property type="match status" value="1"/>
</dbReference>
<dbReference type="CDD" id="cd00096">
    <property type="entry name" value="Ig"/>
    <property type="match status" value="1"/>
</dbReference>
<dbReference type="SMART" id="SM00408">
    <property type="entry name" value="IGc2"/>
    <property type="match status" value="1"/>
</dbReference>
<dbReference type="InterPro" id="IPR007110">
    <property type="entry name" value="Ig-like_dom"/>
</dbReference>
<keyword evidence="3" id="KW-1185">Reference proteome</keyword>
<evidence type="ECO:0000313" key="2">
    <source>
        <dbReference type="EMBL" id="CAJ0945686.1"/>
    </source>
</evidence>
<dbReference type="InterPro" id="IPR011029">
    <property type="entry name" value="DEATH-like_dom_sf"/>
</dbReference>
<dbReference type="Proteomes" id="UP001176940">
    <property type="component" value="Unassembled WGS sequence"/>
</dbReference>
<dbReference type="InterPro" id="IPR036179">
    <property type="entry name" value="Ig-like_dom_sf"/>
</dbReference>
<dbReference type="InterPro" id="IPR003598">
    <property type="entry name" value="Ig_sub2"/>
</dbReference>
<sequence>MEPEGSPARSLLRLMGDQGCTVKELVEFLQNIGQSNALQILSPRGVKVVVHPASMSVRSGQMVKLCCVAAEHPVVNYQWFKMDKEVPYGNSSELTFNPVDVDDASFYICRVNDSHTFDYSNWAQLEVIESNLAC</sequence>
<dbReference type="Pfam" id="PF13927">
    <property type="entry name" value="Ig_3"/>
    <property type="match status" value="1"/>
</dbReference>
<dbReference type="PROSITE" id="PS50835">
    <property type="entry name" value="IG_LIKE"/>
    <property type="match status" value="1"/>
</dbReference>
<dbReference type="SUPFAM" id="SSF47986">
    <property type="entry name" value="DEATH domain"/>
    <property type="match status" value="1"/>
</dbReference>
<dbReference type="InterPro" id="IPR013783">
    <property type="entry name" value="Ig-like_fold"/>
</dbReference>
<gene>
    <name evidence="2" type="ORF">RIMI_LOCUS10983761</name>
</gene>
<accession>A0ABN9LMG6</accession>
<dbReference type="InterPro" id="IPR003599">
    <property type="entry name" value="Ig_sub"/>
</dbReference>
<dbReference type="EMBL" id="CAUEEQ010024330">
    <property type="protein sequence ID" value="CAJ0945686.1"/>
    <property type="molecule type" value="Genomic_DNA"/>
</dbReference>
<dbReference type="Gene3D" id="2.60.40.10">
    <property type="entry name" value="Immunoglobulins"/>
    <property type="match status" value="1"/>
</dbReference>
<reference evidence="2" key="1">
    <citation type="submission" date="2023-07" db="EMBL/GenBank/DDBJ databases">
        <authorList>
            <person name="Stuckert A."/>
        </authorList>
    </citation>
    <scope>NUCLEOTIDE SEQUENCE</scope>
</reference>
<comment type="caution">
    <text evidence="2">The sequence shown here is derived from an EMBL/GenBank/DDBJ whole genome shotgun (WGS) entry which is preliminary data.</text>
</comment>